<evidence type="ECO:0000313" key="8">
    <source>
        <dbReference type="Proteomes" id="UP000698800"/>
    </source>
</evidence>
<feature type="transmembrane region" description="Helical" evidence="6">
    <location>
        <begin position="288"/>
        <end position="309"/>
    </location>
</feature>
<comment type="subcellular location">
    <subcellularLocation>
        <location evidence="1">Membrane</location>
        <topology evidence="1">Multi-pass membrane protein</topology>
    </subcellularLocation>
</comment>
<dbReference type="GO" id="GO:0005743">
    <property type="term" value="C:mitochondrial inner membrane"/>
    <property type="evidence" value="ECO:0007669"/>
    <property type="project" value="TreeGrafter"/>
</dbReference>
<accession>A0A9P8L5V1</accession>
<dbReference type="PANTHER" id="PTHR12428">
    <property type="entry name" value="OXA1"/>
    <property type="match status" value="1"/>
</dbReference>
<evidence type="ECO:0000256" key="1">
    <source>
        <dbReference type="ARBA" id="ARBA00004141"/>
    </source>
</evidence>
<keyword evidence="8" id="KW-1185">Reference proteome</keyword>
<proteinExistence type="inferred from homology"/>
<dbReference type="GO" id="GO:0032979">
    <property type="term" value="P:protein insertion into mitochondrial inner membrane from matrix"/>
    <property type="evidence" value="ECO:0007669"/>
    <property type="project" value="TreeGrafter"/>
</dbReference>
<sequence length="350" mass="40000">MPTLRPYPSVSWNYNLRYKLRNSTLSQPHRGFHSTPQPQFIEPVISATHYVLETLHTTTPLPWVGVLPLTAFLVRATFTAPLAIYSRRVQQRQLALRYVLLAWRDQIRHRTLREWGATGRKNCESRITKAIRLKQSELYKRWSCERWKLFLPLAQLPVWLVVVETIRRMCGTHKGLLGLIFSTREEIPSSNIPNLEAPTGVLTTQTQNLGDFLGSIEAGNLKELVTIEPSFAQEGALWFQDLLVPDPLLILPFVLSGSLFMNLYLGTRDVRTKKLSVYQRRWMNTLKIFALAIGPMTLQVPSAILVYWISSSFFALGQNVLLDKFLPLAPGLNTEKKESTEKTVDGQKKD</sequence>
<dbReference type="AlphaFoldDB" id="A0A9P8L5V1"/>
<keyword evidence="4 6" id="KW-1133">Transmembrane helix</keyword>
<name>A0A9P8L5V1_9PEZI</name>
<dbReference type="CDD" id="cd20069">
    <property type="entry name" value="5TM_Oxa1-like"/>
    <property type="match status" value="1"/>
</dbReference>
<protein>
    <submittedName>
        <fullName evidence="7">Uncharacterized protein</fullName>
    </submittedName>
</protein>
<keyword evidence="5 6" id="KW-0472">Membrane</keyword>
<feature type="transmembrane region" description="Helical" evidence="6">
    <location>
        <begin position="248"/>
        <end position="267"/>
    </location>
</feature>
<dbReference type="EMBL" id="JAGHQL010000029">
    <property type="protein sequence ID" value="KAH0543615.1"/>
    <property type="molecule type" value="Genomic_DNA"/>
</dbReference>
<dbReference type="Proteomes" id="UP000698800">
    <property type="component" value="Unassembled WGS sequence"/>
</dbReference>
<comment type="caution">
    <text evidence="7">The sequence shown here is derived from an EMBL/GenBank/DDBJ whole genome shotgun (WGS) entry which is preliminary data.</text>
</comment>
<evidence type="ECO:0000256" key="6">
    <source>
        <dbReference type="SAM" id="Phobius"/>
    </source>
</evidence>
<evidence type="ECO:0000256" key="3">
    <source>
        <dbReference type="ARBA" id="ARBA00022692"/>
    </source>
</evidence>
<dbReference type="PANTHER" id="PTHR12428:SF65">
    <property type="entry name" value="CYTOCHROME C OXIDASE ASSEMBLY PROTEIN COX18, MITOCHONDRIAL"/>
    <property type="match status" value="1"/>
</dbReference>
<evidence type="ECO:0000256" key="4">
    <source>
        <dbReference type="ARBA" id="ARBA00022989"/>
    </source>
</evidence>
<keyword evidence="3 6" id="KW-0812">Transmembrane</keyword>
<reference evidence="7" key="1">
    <citation type="submission" date="2021-03" db="EMBL/GenBank/DDBJ databases">
        <title>Comparative genomics and phylogenomic investigation of the class Geoglossomycetes provide insights into ecological specialization and systematics.</title>
        <authorList>
            <person name="Melie T."/>
            <person name="Pirro S."/>
            <person name="Miller A.N."/>
            <person name="Quandt A."/>
        </authorList>
    </citation>
    <scope>NUCLEOTIDE SEQUENCE</scope>
    <source>
        <strain evidence="7">GBOQ0MN5Z8</strain>
    </source>
</reference>
<dbReference type="InterPro" id="IPR001708">
    <property type="entry name" value="YidC/ALB3/OXA1/COX18"/>
</dbReference>
<comment type="similarity">
    <text evidence="2">Belongs to the OXA1/ALB3/YidC family.</text>
</comment>
<gene>
    <name evidence="7" type="ORF">FGG08_002053</name>
</gene>
<evidence type="ECO:0000313" key="7">
    <source>
        <dbReference type="EMBL" id="KAH0543615.1"/>
    </source>
</evidence>
<dbReference type="OrthoDB" id="2148490at2759"/>
<dbReference type="GO" id="GO:0033617">
    <property type="term" value="P:mitochondrial respiratory chain complex IV assembly"/>
    <property type="evidence" value="ECO:0007669"/>
    <property type="project" value="TreeGrafter"/>
</dbReference>
<dbReference type="GO" id="GO:0032977">
    <property type="term" value="F:membrane insertase activity"/>
    <property type="evidence" value="ECO:0007669"/>
    <property type="project" value="InterPro"/>
</dbReference>
<evidence type="ECO:0000256" key="5">
    <source>
        <dbReference type="ARBA" id="ARBA00023136"/>
    </source>
</evidence>
<organism evidence="7 8">
    <name type="scientific">Glutinoglossum americanum</name>
    <dbReference type="NCBI Taxonomy" id="1670608"/>
    <lineage>
        <taxon>Eukaryota</taxon>
        <taxon>Fungi</taxon>
        <taxon>Dikarya</taxon>
        <taxon>Ascomycota</taxon>
        <taxon>Pezizomycotina</taxon>
        <taxon>Geoglossomycetes</taxon>
        <taxon>Geoglossales</taxon>
        <taxon>Geoglossaceae</taxon>
        <taxon>Glutinoglossum</taxon>
    </lineage>
</organism>
<evidence type="ECO:0000256" key="2">
    <source>
        <dbReference type="ARBA" id="ARBA00009877"/>
    </source>
</evidence>